<name>A0A6B0YRP9_9CHLR</name>
<dbReference type="SUPFAM" id="SSF160369">
    <property type="entry name" value="Ribosomal protein L10-like"/>
    <property type="match status" value="1"/>
</dbReference>
<dbReference type="Gene3D" id="6.10.250.290">
    <property type="match status" value="1"/>
</dbReference>
<dbReference type="GO" id="GO:1990904">
    <property type="term" value="C:ribonucleoprotein complex"/>
    <property type="evidence" value="ECO:0007669"/>
    <property type="project" value="UniProtKB-KW"/>
</dbReference>
<dbReference type="InterPro" id="IPR043141">
    <property type="entry name" value="Ribosomal_uL10-like_sf"/>
</dbReference>
<evidence type="ECO:0000256" key="4">
    <source>
        <dbReference type="ARBA" id="ARBA00035202"/>
    </source>
</evidence>
<evidence type="ECO:0000256" key="1">
    <source>
        <dbReference type="ARBA" id="ARBA00008889"/>
    </source>
</evidence>
<dbReference type="EMBL" id="VXRG01000071">
    <property type="protein sequence ID" value="MXY93493.1"/>
    <property type="molecule type" value="Genomic_DNA"/>
</dbReference>
<comment type="similarity">
    <text evidence="1 5">Belongs to the universal ribosomal protein uL10 family.</text>
</comment>
<comment type="caution">
    <text evidence="6">The sequence shown here is derived from an EMBL/GenBank/DDBJ whole genome shotgun (WGS) entry which is preliminary data.</text>
</comment>
<dbReference type="Gene3D" id="3.30.70.1730">
    <property type="match status" value="1"/>
</dbReference>
<dbReference type="InterPro" id="IPR001790">
    <property type="entry name" value="Ribosomal_uL10"/>
</dbReference>
<reference evidence="6" key="1">
    <citation type="submission" date="2019-09" db="EMBL/GenBank/DDBJ databases">
        <title>Characterisation of the sponge microbiome using genome-centric metagenomics.</title>
        <authorList>
            <person name="Engelberts J.P."/>
            <person name="Robbins S.J."/>
            <person name="De Goeij J.M."/>
            <person name="Aranda M."/>
            <person name="Bell S.C."/>
            <person name="Webster N.S."/>
        </authorList>
    </citation>
    <scope>NUCLEOTIDE SEQUENCE</scope>
    <source>
        <strain evidence="6">SB0664_bin_27</strain>
    </source>
</reference>
<dbReference type="HAMAP" id="MF_00362">
    <property type="entry name" value="Ribosomal_uL10"/>
    <property type="match status" value="1"/>
</dbReference>
<evidence type="ECO:0000256" key="3">
    <source>
        <dbReference type="ARBA" id="ARBA00023274"/>
    </source>
</evidence>
<evidence type="ECO:0000313" key="6">
    <source>
        <dbReference type="EMBL" id="MXY93493.1"/>
    </source>
</evidence>
<sequence length="178" mass="18883">MALSREKKEELVALYTSHLEDASAVVFTDYRGSTVSQINGLRASLKEADTSYMVVKNRLMRLALKNRGVTEELDELLEGPNAVAFVGEDIGRGVTALKDGLGDLDEIIEIKGGILEQNVLDAAAAGALSELPTRDEMLAKLLATIIAPATQLARVVNEPGGSLARVVKAHADAQAEAA</sequence>
<keyword evidence="3 5" id="KW-0687">Ribonucleoprotein</keyword>
<keyword evidence="5" id="KW-0699">rRNA-binding</keyword>
<dbReference type="CDD" id="cd05797">
    <property type="entry name" value="Ribosomal_L10"/>
    <property type="match status" value="1"/>
</dbReference>
<comment type="function">
    <text evidence="5">Forms part of the ribosomal stalk, playing a central role in the interaction of the ribosome with GTP-bound translation factors.</text>
</comment>
<dbReference type="PANTHER" id="PTHR11560">
    <property type="entry name" value="39S RIBOSOMAL PROTEIN L10, MITOCHONDRIAL"/>
    <property type="match status" value="1"/>
</dbReference>
<dbReference type="InterPro" id="IPR047865">
    <property type="entry name" value="Ribosomal_uL10_bac_type"/>
</dbReference>
<evidence type="ECO:0000256" key="5">
    <source>
        <dbReference type="HAMAP-Rule" id="MF_00362"/>
    </source>
</evidence>
<dbReference type="Pfam" id="PF00466">
    <property type="entry name" value="Ribosomal_L10"/>
    <property type="match status" value="1"/>
</dbReference>
<evidence type="ECO:0000256" key="2">
    <source>
        <dbReference type="ARBA" id="ARBA00022980"/>
    </source>
</evidence>
<dbReference type="GO" id="GO:0005840">
    <property type="term" value="C:ribosome"/>
    <property type="evidence" value="ECO:0007669"/>
    <property type="project" value="UniProtKB-KW"/>
</dbReference>
<keyword evidence="2 5" id="KW-0689">Ribosomal protein</keyword>
<dbReference type="InterPro" id="IPR022973">
    <property type="entry name" value="Ribosomal_uL10_bac"/>
</dbReference>
<gene>
    <name evidence="5" type="primary">rplJ</name>
    <name evidence="6" type="ORF">F4Y42_08600</name>
</gene>
<dbReference type="AlphaFoldDB" id="A0A6B0YRP9"/>
<protein>
    <recommendedName>
        <fullName evidence="4 5">Large ribosomal subunit protein uL10</fullName>
    </recommendedName>
</protein>
<comment type="subunit">
    <text evidence="5">Part of the ribosomal stalk of the 50S ribosomal subunit. The N-terminus interacts with L11 and the large rRNA to form the base of the stalk. The C-terminus forms an elongated spine to which L12 dimers bind in a sequential fashion forming a multimeric L10(L12)X complex.</text>
</comment>
<organism evidence="6">
    <name type="scientific">Caldilineaceae bacterium SB0664_bin_27</name>
    <dbReference type="NCBI Taxonomy" id="2605260"/>
    <lineage>
        <taxon>Bacteria</taxon>
        <taxon>Bacillati</taxon>
        <taxon>Chloroflexota</taxon>
        <taxon>Caldilineae</taxon>
        <taxon>Caldilineales</taxon>
        <taxon>Caldilineaceae</taxon>
    </lineage>
</organism>
<proteinExistence type="inferred from homology"/>
<keyword evidence="5" id="KW-0694">RNA-binding</keyword>
<dbReference type="NCBIfam" id="NF000955">
    <property type="entry name" value="PRK00099.1-1"/>
    <property type="match status" value="1"/>
</dbReference>
<accession>A0A6B0YRP9</accession>
<dbReference type="GO" id="GO:0006412">
    <property type="term" value="P:translation"/>
    <property type="evidence" value="ECO:0007669"/>
    <property type="project" value="UniProtKB-UniRule"/>
</dbReference>
<dbReference type="GO" id="GO:0070180">
    <property type="term" value="F:large ribosomal subunit rRNA binding"/>
    <property type="evidence" value="ECO:0007669"/>
    <property type="project" value="UniProtKB-UniRule"/>
</dbReference>